<evidence type="ECO:0000256" key="2">
    <source>
        <dbReference type="ARBA" id="ARBA00004496"/>
    </source>
</evidence>
<sequence>MSVEAASKFILKALENVDIKSLKAPLVVGISGPQGSGKSWLTVELKSALERALPEAIVVQFSMDDVYLTHEEQSKVTTVARKEGNALLQGRGLPGTHDLRLATTIFEKLKRREPVQIPRYDKSAFDGEGDRCPESQWEHVASSDIVLFEGWFNGFCSVDSIELPYLMSGPTSVVQNYPMYHIGEINQRLKAYERIWSEFDKFIYFRTNDVNNVYTWREQQEHALIKERGRGMSDDQVRNFVNRYMPVYSLYYRTMCDSRVCSPGNNLQLDINLDRTLSSSSIH</sequence>
<dbReference type="RefSeq" id="XP_034013093.1">
    <property type="nucleotide sequence ID" value="XM_034154793.1"/>
</dbReference>
<evidence type="ECO:0000256" key="6">
    <source>
        <dbReference type="ARBA" id="ARBA00022777"/>
    </source>
</evidence>
<dbReference type="SUPFAM" id="SSF52540">
    <property type="entry name" value="P-loop containing nucleoside triphosphate hydrolases"/>
    <property type="match status" value="1"/>
</dbReference>
<evidence type="ECO:0000256" key="7">
    <source>
        <dbReference type="ARBA" id="ARBA00022840"/>
    </source>
</evidence>
<dbReference type="VEuPathDB" id="FungiDB:DIURU_002170"/>
<dbReference type="GO" id="GO:0005737">
    <property type="term" value="C:cytoplasm"/>
    <property type="evidence" value="ECO:0007669"/>
    <property type="project" value="UniProtKB-SubCell"/>
</dbReference>
<keyword evidence="4" id="KW-0808">Transferase</keyword>
<dbReference type="GeneID" id="54780821"/>
<comment type="similarity">
    <text evidence="9">Belongs to the GLYK kinase family.</text>
</comment>
<evidence type="ECO:0000256" key="1">
    <source>
        <dbReference type="ARBA" id="ARBA00004123"/>
    </source>
</evidence>
<keyword evidence="12" id="KW-1185">Reference proteome</keyword>
<dbReference type="Gene3D" id="3.40.50.300">
    <property type="entry name" value="P-loop containing nucleotide triphosphate hydrolases"/>
    <property type="match status" value="1"/>
</dbReference>
<keyword evidence="3" id="KW-0963">Cytoplasm</keyword>
<protein>
    <recommendedName>
        <fullName evidence="10">Phosphoribulokinase/uridine kinase domain-containing protein</fullName>
    </recommendedName>
</protein>
<comment type="caution">
    <text evidence="11">The sequence shown here is derived from an EMBL/GenBank/DDBJ whole genome shotgun (WGS) entry which is preliminary data.</text>
</comment>
<dbReference type="OrthoDB" id="347435at2759"/>
<proteinExistence type="inferred from homology"/>
<dbReference type="InterPro" id="IPR006083">
    <property type="entry name" value="PRK/URK"/>
</dbReference>
<organism evidence="11 12">
    <name type="scientific">Diutina rugosa</name>
    <name type="common">Yeast</name>
    <name type="synonym">Candida rugosa</name>
    <dbReference type="NCBI Taxonomy" id="5481"/>
    <lineage>
        <taxon>Eukaryota</taxon>
        <taxon>Fungi</taxon>
        <taxon>Dikarya</taxon>
        <taxon>Ascomycota</taxon>
        <taxon>Saccharomycotina</taxon>
        <taxon>Pichiomycetes</taxon>
        <taxon>Debaryomycetaceae</taxon>
        <taxon>Diutina</taxon>
    </lineage>
</organism>
<dbReference type="OMA" id="FAGPQHF"/>
<feature type="domain" description="Phosphoribulokinase/uridine kinase" evidence="10">
    <location>
        <begin position="27"/>
        <end position="155"/>
    </location>
</feature>
<dbReference type="AlphaFoldDB" id="A0A642URC0"/>
<evidence type="ECO:0000313" key="11">
    <source>
        <dbReference type="EMBL" id="KAA8903948.1"/>
    </source>
</evidence>
<gene>
    <name evidence="11" type="ORF">DIURU_002170</name>
</gene>
<dbReference type="Pfam" id="PF00485">
    <property type="entry name" value="PRK"/>
    <property type="match status" value="1"/>
</dbReference>
<evidence type="ECO:0000256" key="9">
    <source>
        <dbReference type="ARBA" id="ARBA00061312"/>
    </source>
</evidence>
<name>A0A642URC0_DIURU</name>
<dbReference type="GO" id="GO:0016301">
    <property type="term" value="F:kinase activity"/>
    <property type="evidence" value="ECO:0007669"/>
    <property type="project" value="UniProtKB-KW"/>
</dbReference>
<reference evidence="11 12" key="1">
    <citation type="submission" date="2019-07" db="EMBL/GenBank/DDBJ databases">
        <title>Genome assembly of two rare yeast pathogens: Diutina rugosa and Trichomonascus ciferrii.</title>
        <authorList>
            <person name="Mixao V."/>
            <person name="Saus E."/>
            <person name="Hansen A."/>
            <person name="Lass-Flor C."/>
            <person name="Gabaldon T."/>
        </authorList>
    </citation>
    <scope>NUCLEOTIDE SEQUENCE [LARGE SCALE GENOMIC DNA]</scope>
    <source>
        <strain evidence="11 12">CBS 613</strain>
    </source>
</reference>
<dbReference type="InterPro" id="IPR027417">
    <property type="entry name" value="P-loop_NTPase"/>
</dbReference>
<evidence type="ECO:0000256" key="3">
    <source>
        <dbReference type="ARBA" id="ARBA00022490"/>
    </source>
</evidence>
<evidence type="ECO:0000256" key="8">
    <source>
        <dbReference type="ARBA" id="ARBA00023242"/>
    </source>
</evidence>
<keyword evidence="8" id="KW-0539">Nucleus</keyword>
<accession>A0A642URC0</accession>
<dbReference type="FunFam" id="3.40.50.300:FF:001691">
    <property type="entry name" value="Probable ATP-dependent kinase TDA10"/>
    <property type="match status" value="1"/>
</dbReference>
<dbReference type="GO" id="GO:0005524">
    <property type="term" value="F:ATP binding"/>
    <property type="evidence" value="ECO:0007669"/>
    <property type="project" value="UniProtKB-KW"/>
</dbReference>
<keyword evidence="5" id="KW-0547">Nucleotide-binding</keyword>
<evidence type="ECO:0000313" key="12">
    <source>
        <dbReference type="Proteomes" id="UP000449547"/>
    </source>
</evidence>
<keyword evidence="6" id="KW-0418">Kinase</keyword>
<dbReference type="Proteomes" id="UP000449547">
    <property type="component" value="Unassembled WGS sequence"/>
</dbReference>
<dbReference type="PANTHER" id="PTHR10285">
    <property type="entry name" value="URIDINE KINASE"/>
    <property type="match status" value="1"/>
</dbReference>
<keyword evidence="7" id="KW-0067">ATP-binding</keyword>
<dbReference type="EMBL" id="SWFT01000065">
    <property type="protein sequence ID" value="KAA8903948.1"/>
    <property type="molecule type" value="Genomic_DNA"/>
</dbReference>
<evidence type="ECO:0000256" key="5">
    <source>
        <dbReference type="ARBA" id="ARBA00022741"/>
    </source>
</evidence>
<dbReference type="GO" id="GO:0005634">
    <property type="term" value="C:nucleus"/>
    <property type="evidence" value="ECO:0007669"/>
    <property type="project" value="UniProtKB-SubCell"/>
</dbReference>
<evidence type="ECO:0000256" key="4">
    <source>
        <dbReference type="ARBA" id="ARBA00022679"/>
    </source>
</evidence>
<evidence type="ECO:0000259" key="10">
    <source>
        <dbReference type="Pfam" id="PF00485"/>
    </source>
</evidence>
<comment type="subcellular location">
    <subcellularLocation>
        <location evidence="2">Cytoplasm</location>
    </subcellularLocation>
    <subcellularLocation>
        <location evidence="1">Nucleus</location>
    </subcellularLocation>
</comment>